<organism evidence="4 5">
    <name type="scientific">Salmo trutta</name>
    <name type="common">Brown trout</name>
    <dbReference type="NCBI Taxonomy" id="8032"/>
    <lineage>
        <taxon>Eukaryota</taxon>
        <taxon>Metazoa</taxon>
        <taxon>Chordata</taxon>
        <taxon>Craniata</taxon>
        <taxon>Vertebrata</taxon>
        <taxon>Euteleostomi</taxon>
        <taxon>Actinopterygii</taxon>
        <taxon>Neopterygii</taxon>
        <taxon>Teleostei</taxon>
        <taxon>Protacanthopterygii</taxon>
        <taxon>Salmoniformes</taxon>
        <taxon>Salmonidae</taxon>
        <taxon>Salmoninae</taxon>
        <taxon>Salmo</taxon>
    </lineage>
</organism>
<dbReference type="GeneTree" id="ENSGT00940000159652"/>
<dbReference type="GO" id="GO:0005737">
    <property type="term" value="C:cytoplasm"/>
    <property type="evidence" value="ECO:0007669"/>
    <property type="project" value="TreeGrafter"/>
</dbReference>
<evidence type="ECO:0000256" key="2">
    <source>
        <dbReference type="SAM" id="MobiDB-lite"/>
    </source>
</evidence>
<dbReference type="SMART" id="SM01017">
    <property type="entry name" value="Arrestin_C"/>
    <property type="match status" value="2"/>
</dbReference>
<feature type="region of interest" description="Disordered" evidence="2">
    <location>
        <begin position="287"/>
        <end position="359"/>
    </location>
</feature>
<sequence>MGKLQEFDITFKDNKVVYSPGESLSGTLKITTTEALLCKDIKVNCQGFCGVTSKSNDTAWTVEEQYFSSTLSVADKGTLKRGDHSFPFKFLIPASVPTSFEGNYGKVMYRVRAFIDTPRFSKDYKVEKPFYLLNLLNLNDVPDIHGRSSSSVTKKFTYLLGVKTGTVVLKAHSDMKGYTPGQVIQLTTEIHNQSGKTTGTVVACLIQKVTYQTKKPTIDLRTLVQVEGAGVKAGKQAEWNEQIIVPPLPQSSLADCGLINMEYFIQVSLKSPEASFLLPIHIGNISVDTTSARPSRPPPPTTDPSRSSVNPTKLENSRRSEPSSQDQETPTTPRPSPHPAPKPFPRIRVSTTSPSAPPAEMDYLVMDARGQVTEALPTESHSQLGVLSSQATVSPSAFSYAPGLTFSQNQPQSDATNPTGPLFCVSTGATIPFFSEGSTNPKPTLYPLLPPEYSTSTLPHGQSYTPVVTGGANAIYFLLKVVLLHSLILVFG</sequence>
<dbReference type="OMA" id="SYEDSCT"/>
<dbReference type="PANTHER" id="PTHR11188:SF176">
    <property type="entry name" value="ARRESTIN DOMAIN-CONTAINING PROTEIN 1"/>
    <property type="match status" value="1"/>
</dbReference>
<dbReference type="GO" id="GO:0015031">
    <property type="term" value="P:protein transport"/>
    <property type="evidence" value="ECO:0007669"/>
    <property type="project" value="TreeGrafter"/>
</dbReference>
<dbReference type="GO" id="GO:0007399">
    <property type="term" value="P:nervous system development"/>
    <property type="evidence" value="ECO:0007669"/>
    <property type="project" value="UniProtKB-ARBA"/>
</dbReference>
<dbReference type="InterPro" id="IPR011021">
    <property type="entry name" value="Arrestin-like_N"/>
</dbReference>
<dbReference type="InParanoid" id="A0A674AZ61"/>
<reference evidence="4" key="1">
    <citation type="submission" date="2025-08" db="UniProtKB">
        <authorList>
            <consortium name="Ensembl"/>
        </authorList>
    </citation>
    <scope>IDENTIFICATION</scope>
</reference>
<dbReference type="Gene3D" id="2.60.40.640">
    <property type="match status" value="2"/>
</dbReference>
<comment type="similarity">
    <text evidence="1">Belongs to the arrestin family.</text>
</comment>
<dbReference type="InterPro" id="IPR050357">
    <property type="entry name" value="Arrestin_domain-protein"/>
</dbReference>
<feature type="compositionally biased region" description="Pro residues" evidence="2">
    <location>
        <begin position="332"/>
        <end position="344"/>
    </location>
</feature>
<dbReference type="Proteomes" id="UP000472277">
    <property type="component" value="Chromosome 27"/>
</dbReference>
<evidence type="ECO:0000313" key="5">
    <source>
        <dbReference type="Proteomes" id="UP000472277"/>
    </source>
</evidence>
<proteinExistence type="inferred from homology"/>
<evidence type="ECO:0000256" key="1">
    <source>
        <dbReference type="ARBA" id="ARBA00005298"/>
    </source>
</evidence>
<reference evidence="4" key="2">
    <citation type="submission" date="2025-09" db="UniProtKB">
        <authorList>
            <consortium name="Ensembl"/>
        </authorList>
    </citation>
    <scope>IDENTIFICATION</scope>
</reference>
<evidence type="ECO:0000259" key="3">
    <source>
        <dbReference type="SMART" id="SM01017"/>
    </source>
</evidence>
<dbReference type="InterPro" id="IPR011022">
    <property type="entry name" value="Arrestin_C-like"/>
</dbReference>
<dbReference type="InterPro" id="IPR014752">
    <property type="entry name" value="Arrestin-like_C"/>
</dbReference>
<dbReference type="SUPFAM" id="SSF81296">
    <property type="entry name" value="E set domains"/>
    <property type="match status" value="2"/>
</dbReference>
<evidence type="ECO:0000313" key="4">
    <source>
        <dbReference type="Ensembl" id="ENSSTUP00000064425.1"/>
    </source>
</evidence>
<dbReference type="GO" id="GO:1990756">
    <property type="term" value="F:ubiquitin-like ligase-substrate adaptor activity"/>
    <property type="evidence" value="ECO:0007669"/>
    <property type="project" value="TreeGrafter"/>
</dbReference>
<dbReference type="Pfam" id="PF00339">
    <property type="entry name" value="Arrestin_N"/>
    <property type="match status" value="1"/>
</dbReference>
<feature type="domain" description="Arrestin C-terminal-like" evidence="3">
    <location>
        <begin position="163"/>
        <end position="287"/>
    </location>
</feature>
<dbReference type="AlphaFoldDB" id="A0A674AZ61"/>
<dbReference type="PANTHER" id="PTHR11188">
    <property type="entry name" value="ARRESTIN DOMAIN CONTAINING PROTEIN"/>
    <property type="match status" value="1"/>
</dbReference>
<keyword evidence="5" id="KW-1185">Reference proteome</keyword>
<accession>A0A674AZ61</accession>
<protein>
    <submittedName>
        <fullName evidence="4">Arrestin domain containing 1</fullName>
    </submittedName>
</protein>
<dbReference type="Ensembl" id="ENSSTUT00000068090.1">
    <property type="protein sequence ID" value="ENSSTUP00000064425.1"/>
    <property type="gene ID" value="ENSSTUG00000028005.1"/>
</dbReference>
<name>A0A674AZ61_SALTR</name>
<dbReference type="GO" id="GO:0031625">
    <property type="term" value="F:ubiquitin protein ligase binding"/>
    <property type="evidence" value="ECO:0007669"/>
    <property type="project" value="TreeGrafter"/>
</dbReference>
<feature type="domain" description="Arrestin C-terminal-like" evidence="3">
    <location>
        <begin position="12"/>
        <end position="137"/>
    </location>
</feature>
<gene>
    <name evidence="4" type="primary">ARRDC1</name>
</gene>
<dbReference type="Pfam" id="PF02752">
    <property type="entry name" value="Arrestin_C"/>
    <property type="match status" value="1"/>
</dbReference>
<dbReference type="InterPro" id="IPR014756">
    <property type="entry name" value="Ig_E-set"/>
</dbReference>